<keyword evidence="2" id="KW-1133">Transmembrane helix</keyword>
<evidence type="ECO:0000313" key="3">
    <source>
        <dbReference type="EMBL" id="TRX92896.1"/>
    </source>
</evidence>
<dbReference type="Proteomes" id="UP000319160">
    <property type="component" value="Unassembled WGS sequence"/>
</dbReference>
<feature type="transmembrane region" description="Helical" evidence="2">
    <location>
        <begin position="204"/>
        <end position="222"/>
    </location>
</feature>
<comment type="caution">
    <text evidence="3">The sequence shown here is derived from an EMBL/GenBank/DDBJ whole genome shotgun (WGS) entry which is preliminary data.</text>
</comment>
<evidence type="ECO:0000256" key="2">
    <source>
        <dbReference type="SAM" id="Phobius"/>
    </source>
</evidence>
<sequence length="276" mass="29741">MDLKSATTRLRRTFAYPSDTTTTSPSSSRYQSDDSDTDGPALDEQEQEELIQSLVLQNAKRNAQFRIFLLCLPALSTIPYFLVLFGGVAGFVSRDPSGGGGGDRGRERRRSAADIWIALLALSSLASTAWTLWSLPPGVTGIRVLDAWVGSSKDDDGTSTTTLGGGGGGGLGPMGANARRRRRASAGSHSFFWSQHHRSPLQQYLPFLNIALCSLLILAGFLSSSQRSAAHQHWGHVGLANLPALIYVVVLVAKMLMGSIDPERDLSALRYEYKGA</sequence>
<protein>
    <submittedName>
        <fullName evidence="3">Uncharacterized protein</fullName>
    </submittedName>
</protein>
<feature type="compositionally biased region" description="Low complexity" evidence="1">
    <location>
        <begin position="18"/>
        <end position="30"/>
    </location>
</feature>
<feature type="compositionally biased region" description="Gly residues" evidence="1">
    <location>
        <begin position="163"/>
        <end position="173"/>
    </location>
</feature>
<dbReference type="OrthoDB" id="3358048at2759"/>
<proteinExistence type="predicted"/>
<feature type="region of interest" description="Disordered" evidence="1">
    <location>
        <begin position="152"/>
        <end position="177"/>
    </location>
</feature>
<reference evidence="4" key="1">
    <citation type="submission" date="2019-06" db="EMBL/GenBank/DDBJ databases">
        <title>Draft genome sequence of the griseofulvin-producing fungus Xylaria cubensis strain G536.</title>
        <authorList>
            <person name="Mead M.E."/>
            <person name="Raja H.A."/>
            <person name="Steenwyk J.L."/>
            <person name="Knowles S.L."/>
            <person name="Oberlies N.H."/>
            <person name="Rokas A."/>
        </authorList>
    </citation>
    <scope>NUCLEOTIDE SEQUENCE [LARGE SCALE GENOMIC DNA]</scope>
    <source>
        <strain evidence="4">G536</strain>
    </source>
</reference>
<feature type="region of interest" description="Disordered" evidence="1">
    <location>
        <begin position="1"/>
        <end position="44"/>
    </location>
</feature>
<evidence type="ECO:0000256" key="1">
    <source>
        <dbReference type="SAM" id="MobiDB-lite"/>
    </source>
</evidence>
<feature type="transmembrane region" description="Helical" evidence="2">
    <location>
        <begin position="234"/>
        <end position="257"/>
    </location>
</feature>
<keyword evidence="2" id="KW-0472">Membrane</keyword>
<gene>
    <name evidence="3" type="ORF">FHL15_006302</name>
</gene>
<dbReference type="AlphaFoldDB" id="A0A553HY72"/>
<accession>A0A553HY72</accession>
<organism evidence="3 4">
    <name type="scientific">Xylaria flabelliformis</name>
    <dbReference type="NCBI Taxonomy" id="2512241"/>
    <lineage>
        <taxon>Eukaryota</taxon>
        <taxon>Fungi</taxon>
        <taxon>Dikarya</taxon>
        <taxon>Ascomycota</taxon>
        <taxon>Pezizomycotina</taxon>
        <taxon>Sordariomycetes</taxon>
        <taxon>Xylariomycetidae</taxon>
        <taxon>Xylariales</taxon>
        <taxon>Xylariaceae</taxon>
        <taxon>Xylaria</taxon>
    </lineage>
</organism>
<keyword evidence="2" id="KW-0812">Transmembrane</keyword>
<keyword evidence="4" id="KW-1185">Reference proteome</keyword>
<dbReference type="EMBL" id="VFLP01000033">
    <property type="protein sequence ID" value="TRX92896.1"/>
    <property type="molecule type" value="Genomic_DNA"/>
</dbReference>
<feature type="compositionally biased region" description="Acidic residues" evidence="1">
    <location>
        <begin position="33"/>
        <end position="44"/>
    </location>
</feature>
<evidence type="ECO:0000313" key="4">
    <source>
        <dbReference type="Proteomes" id="UP000319160"/>
    </source>
</evidence>
<name>A0A553HY72_9PEZI</name>
<feature type="transmembrane region" description="Helical" evidence="2">
    <location>
        <begin position="67"/>
        <end position="92"/>
    </location>
</feature>